<feature type="region of interest" description="Disordered" evidence="1">
    <location>
        <begin position="306"/>
        <end position="357"/>
    </location>
</feature>
<feature type="compositionally biased region" description="Low complexity" evidence="1">
    <location>
        <begin position="328"/>
        <end position="350"/>
    </location>
</feature>
<reference evidence="2" key="1">
    <citation type="submission" date="2020-01" db="EMBL/GenBank/DDBJ databases">
        <title>Development of genomics and gene disruption for Polysphondylium violaceum indicates a role for the polyketide synthase stlB in stalk morphogenesis.</title>
        <authorList>
            <person name="Narita B."/>
            <person name="Kawabe Y."/>
            <person name="Kin K."/>
            <person name="Saito T."/>
            <person name="Gibbs R."/>
            <person name="Kuspa A."/>
            <person name="Muzny D."/>
            <person name="Queller D."/>
            <person name="Richards S."/>
            <person name="Strassman J."/>
            <person name="Sucgang R."/>
            <person name="Worley K."/>
            <person name="Schaap P."/>
        </authorList>
    </citation>
    <scope>NUCLEOTIDE SEQUENCE</scope>
    <source>
        <strain evidence="2">QSvi11</strain>
    </source>
</reference>
<protein>
    <submittedName>
        <fullName evidence="2">Uncharacterized protein</fullName>
    </submittedName>
</protein>
<feature type="compositionally biased region" description="Acidic residues" evidence="1">
    <location>
        <begin position="22"/>
        <end position="35"/>
    </location>
</feature>
<keyword evidence="3" id="KW-1185">Reference proteome</keyword>
<evidence type="ECO:0000256" key="1">
    <source>
        <dbReference type="SAM" id="MobiDB-lite"/>
    </source>
</evidence>
<feature type="compositionally biased region" description="Polar residues" evidence="1">
    <location>
        <begin position="193"/>
        <end position="207"/>
    </location>
</feature>
<dbReference type="OrthoDB" id="10673895at2759"/>
<accession>A0A8J4PM83</accession>
<organism evidence="2 3">
    <name type="scientific">Polysphondylium violaceum</name>
    <dbReference type="NCBI Taxonomy" id="133409"/>
    <lineage>
        <taxon>Eukaryota</taxon>
        <taxon>Amoebozoa</taxon>
        <taxon>Evosea</taxon>
        <taxon>Eumycetozoa</taxon>
        <taxon>Dictyostelia</taxon>
        <taxon>Dictyosteliales</taxon>
        <taxon>Dictyosteliaceae</taxon>
        <taxon>Polysphondylium</taxon>
    </lineage>
</organism>
<feature type="region of interest" description="Disordered" evidence="1">
    <location>
        <begin position="1"/>
        <end position="69"/>
    </location>
</feature>
<feature type="compositionally biased region" description="Low complexity" evidence="1">
    <location>
        <begin position="172"/>
        <end position="192"/>
    </location>
</feature>
<evidence type="ECO:0000313" key="3">
    <source>
        <dbReference type="Proteomes" id="UP000695562"/>
    </source>
</evidence>
<feature type="compositionally biased region" description="Low complexity" evidence="1">
    <location>
        <begin position="311"/>
        <end position="320"/>
    </location>
</feature>
<gene>
    <name evidence="2" type="ORF">CYY_009881</name>
</gene>
<comment type="caution">
    <text evidence="2">The sequence shown here is derived from an EMBL/GenBank/DDBJ whole genome shotgun (WGS) entry which is preliminary data.</text>
</comment>
<dbReference type="EMBL" id="AJWJ01000841">
    <property type="protein sequence ID" value="KAF2068796.1"/>
    <property type="molecule type" value="Genomic_DNA"/>
</dbReference>
<feature type="region of interest" description="Disordered" evidence="1">
    <location>
        <begin position="169"/>
        <end position="211"/>
    </location>
</feature>
<feature type="region of interest" description="Disordered" evidence="1">
    <location>
        <begin position="242"/>
        <end position="265"/>
    </location>
</feature>
<dbReference type="Proteomes" id="UP000695562">
    <property type="component" value="Unassembled WGS sequence"/>
</dbReference>
<proteinExistence type="predicted"/>
<name>A0A8J4PM83_9MYCE</name>
<dbReference type="AlphaFoldDB" id="A0A8J4PM83"/>
<evidence type="ECO:0000313" key="2">
    <source>
        <dbReference type="EMBL" id="KAF2068796.1"/>
    </source>
</evidence>
<sequence>MLNKDDETSDSGSDQNSVVDKDQDDDSLSDIDNFIDDSIKSNYIYENQNNSDSLDESDSNSDSSSNEIEYHQQYNHQDFDDENYEGEENEEPTRQDLDFINDKPIKHTKTLYERLLERDFNRYHLNQSSSNSVNRLDSSNLFKYDDYNDDSSDDTIIFKESNDLSTTRTITPPLSSNLNSSNSAINLNSPSLKSSNQQVNTPTTSAKKQGKVFETIVSPSVQPFSNNTNDNNTIPLLNLESSNNHQINNNDNSNSNDNGENNNNFNLEKEKEEYSKLIQKEENFKYPFKSIGPLLEQSLNWRKTERNGLLDNNNKATNSNSKKRSNKDLSNNNNNNNNNDSNSNSNNNNDNDNEKKKIKFIDYDPTVEIKYSKFDLKFTEKEKEVIAYHLIYYSNIVFSEPTHLWKMISDHFDGKHSVLRIGIYVTRKFKNNESFDKYFTKSYQRWFKDLDNMQSPLNHYKPNKQLLETSALISDTLNITNSDSFLNTQMNIIIEESNAINMVSCDPDNSIKQLKKLYINIPELFSLPGVSSLFREYENFTTNPLILKDLNNELKKWIRPIIQDLSSNQGNKIVKVSQIIDSLKLNNSLPHRNWKPSNDFYQLYQNQNIKKHTGLVSAHTLWNTDNNNDKSTRN</sequence>